<dbReference type="Pfam" id="PF01612">
    <property type="entry name" value="DNA_pol_A_exo1"/>
    <property type="match status" value="1"/>
</dbReference>
<dbReference type="GO" id="GO:0071044">
    <property type="term" value="P:histone mRNA catabolic process"/>
    <property type="evidence" value="ECO:0007669"/>
    <property type="project" value="TreeGrafter"/>
</dbReference>
<organism evidence="8 9">
    <name type="scientific">Vanessa tameamea</name>
    <name type="common">Kamehameha butterfly</name>
    <dbReference type="NCBI Taxonomy" id="334116"/>
    <lineage>
        <taxon>Eukaryota</taxon>
        <taxon>Metazoa</taxon>
        <taxon>Ecdysozoa</taxon>
        <taxon>Arthropoda</taxon>
        <taxon>Hexapoda</taxon>
        <taxon>Insecta</taxon>
        <taxon>Pterygota</taxon>
        <taxon>Neoptera</taxon>
        <taxon>Endopterygota</taxon>
        <taxon>Lepidoptera</taxon>
        <taxon>Glossata</taxon>
        <taxon>Ditrysia</taxon>
        <taxon>Papilionoidea</taxon>
        <taxon>Nymphalidae</taxon>
        <taxon>Nymphalinae</taxon>
        <taxon>Vanessa</taxon>
    </lineage>
</organism>
<dbReference type="Gene3D" id="3.30.420.10">
    <property type="entry name" value="Ribonuclease H-like superfamily/Ribonuclease H"/>
    <property type="match status" value="1"/>
</dbReference>
<dbReference type="SMART" id="SM00341">
    <property type="entry name" value="HRDC"/>
    <property type="match status" value="1"/>
</dbReference>
<dbReference type="OMA" id="ARTNARW"/>
<feature type="domain" description="HRDC" evidence="7">
    <location>
        <begin position="451"/>
        <end position="531"/>
    </location>
</feature>
<dbReference type="InterPro" id="IPR044876">
    <property type="entry name" value="HRDC_dom_sf"/>
</dbReference>
<dbReference type="SMART" id="SM00474">
    <property type="entry name" value="35EXOc"/>
    <property type="match status" value="1"/>
</dbReference>
<dbReference type="AlphaFoldDB" id="A0A8B8ITP2"/>
<dbReference type="GO" id="GO:0071039">
    <property type="term" value="P:nuclear polyadenylation-dependent CUT catabolic process"/>
    <property type="evidence" value="ECO:0007669"/>
    <property type="project" value="TreeGrafter"/>
</dbReference>
<dbReference type="GO" id="GO:0000176">
    <property type="term" value="C:nuclear exosome (RNase complex)"/>
    <property type="evidence" value="ECO:0007669"/>
    <property type="project" value="InterPro"/>
</dbReference>
<dbReference type="InterPro" id="IPR012337">
    <property type="entry name" value="RNaseH-like_sf"/>
</dbReference>
<dbReference type="GO" id="GO:0071036">
    <property type="term" value="P:nuclear polyadenylation-dependent snoRNA catabolic process"/>
    <property type="evidence" value="ECO:0007669"/>
    <property type="project" value="TreeGrafter"/>
</dbReference>
<evidence type="ECO:0000256" key="6">
    <source>
        <dbReference type="SAM" id="MobiDB-lite"/>
    </source>
</evidence>
<dbReference type="InterPro" id="IPR002121">
    <property type="entry name" value="HRDC_dom"/>
</dbReference>
<name>A0A8B8ITP2_VANTA</name>
<feature type="region of interest" description="Disordered" evidence="6">
    <location>
        <begin position="580"/>
        <end position="599"/>
    </location>
</feature>
<dbReference type="RefSeq" id="XP_026500515.2">
    <property type="nucleotide sequence ID" value="XM_026644730.2"/>
</dbReference>
<dbReference type="InterPro" id="IPR036397">
    <property type="entry name" value="RNaseH_sf"/>
</dbReference>
<dbReference type="PANTHER" id="PTHR12124">
    <property type="entry name" value="POLYMYOSITIS/SCLERODERMA AUTOANTIGEN-RELATED"/>
    <property type="match status" value="1"/>
</dbReference>
<evidence type="ECO:0000256" key="4">
    <source>
        <dbReference type="ARBA" id="ARBA00023242"/>
    </source>
</evidence>
<feature type="region of interest" description="Disordered" evidence="6">
    <location>
        <begin position="668"/>
        <end position="781"/>
    </location>
</feature>
<evidence type="ECO:0000313" key="8">
    <source>
        <dbReference type="Proteomes" id="UP001652626"/>
    </source>
</evidence>
<evidence type="ECO:0000313" key="9">
    <source>
        <dbReference type="RefSeq" id="XP_026500515.2"/>
    </source>
</evidence>
<dbReference type="GO" id="GO:0071038">
    <property type="term" value="P:TRAMP-dependent tRNA surveillance pathway"/>
    <property type="evidence" value="ECO:0007669"/>
    <property type="project" value="TreeGrafter"/>
</dbReference>
<accession>A0A8B8ITP2</accession>
<dbReference type="InterPro" id="IPR045092">
    <property type="entry name" value="Rrp6-like"/>
</dbReference>
<protein>
    <submittedName>
        <fullName evidence="9">Exosome complex component 10 homolog isoform X1</fullName>
    </submittedName>
</protein>
<evidence type="ECO:0000256" key="1">
    <source>
        <dbReference type="ARBA" id="ARBA00004123"/>
    </source>
</evidence>
<keyword evidence="4" id="KW-0539">Nucleus</keyword>
<dbReference type="GO" id="GO:0000467">
    <property type="term" value="P:exonucleolytic trimming to generate mature 3'-end of 5.8S rRNA from tricistronic rRNA transcript (SSU-rRNA, 5.8S rRNA, LSU-rRNA)"/>
    <property type="evidence" value="ECO:0007669"/>
    <property type="project" value="InterPro"/>
</dbReference>
<dbReference type="Pfam" id="PF00570">
    <property type="entry name" value="HRDC"/>
    <property type="match status" value="1"/>
</dbReference>
<dbReference type="GeneID" id="113404002"/>
<dbReference type="PROSITE" id="PS50967">
    <property type="entry name" value="HRDC"/>
    <property type="match status" value="1"/>
</dbReference>
<dbReference type="Pfam" id="PF08066">
    <property type="entry name" value="PMC2NT"/>
    <property type="match status" value="1"/>
</dbReference>
<dbReference type="Gene3D" id="1.10.150.80">
    <property type="entry name" value="HRDC domain"/>
    <property type="match status" value="1"/>
</dbReference>
<reference evidence="9" key="1">
    <citation type="submission" date="2025-08" db="UniProtKB">
        <authorList>
            <consortium name="RefSeq"/>
        </authorList>
    </citation>
    <scope>IDENTIFICATION</scope>
    <source>
        <tissue evidence="9">Whole body</tissue>
    </source>
</reference>
<evidence type="ECO:0000256" key="2">
    <source>
        <dbReference type="ARBA" id="ARBA00022552"/>
    </source>
</evidence>
<dbReference type="InterPro" id="IPR010997">
    <property type="entry name" value="HRDC-like_sf"/>
</dbReference>
<comment type="similarity">
    <text evidence="5">Belongs to the exosome component 10/RRP6 family.</text>
</comment>
<dbReference type="GO" id="GO:0071037">
    <property type="term" value="P:nuclear polyadenylation-dependent snRNA catabolic process"/>
    <property type="evidence" value="ECO:0007669"/>
    <property type="project" value="TreeGrafter"/>
</dbReference>
<dbReference type="SUPFAM" id="SSF47819">
    <property type="entry name" value="HRDC-like"/>
    <property type="match status" value="1"/>
</dbReference>
<proteinExistence type="inferred from homology"/>
<dbReference type="GO" id="GO:0071051">
    <property type="term" value="P:poly(A)-dependent snoRNA 3'-end processing"/>
    <property type="evidence" value="ECO:0007669"/>
    <property type="project" value="TreeGrafter"/>
</dbReference>
<dbReference type="GO" id="GO:0005730">
    <property type="term" value="C:nucleolus"/>
    <property type="evidence" value="ECO:0007669"/>
    <property type="project" value="TreeGrafter"/>
</dbReference>
<dbReference type="GO" id="GO:0003727">
    <property type="term" value="F:single-stranded RNA binding"/>
    <property type="evidence" value="ECO:0007669"/>
    <property type="project" value="TreeGrafter"/>
</dbReference>
<dbReference type="Proteomes" id="UP001652626">
    <property type="component" value="Chromosome Z"/>
</dbReference>
<dbReference type="SUPFAM" id="SSF53098">
    <property type="entry name" value="Ribonuclease H-like"/>
    <property type="match status" value="1"/>
</dbReference>
<dbReference type="GO" id="GO:0071035">
    <property type="term" value="P:nuclear polyadenylation-dependent rRNA catabolic process"/>
    <property type="evidence" value="ECO:0007669"/>
    <property type="project" value="TreeGrafter"/>
</dbReference>
<feature type="compositionally biased region" description="Basic residues" evidence="6">
    <location>
        <begin position="771"/>
        <end position="781"/>
    </location>
</feature>
<keyword evidence="8" id="KW-1185">Reference proteome</keyword>
<dbReference type="GO" id="GO:0071040">
    <property type="term" value="P:nuclear polyadenylation-dependent antisense transcript catabolic process"/>
    <property type="evidence" value="ECO:0007669"/>
    <property type="project" value="TreeGrafter"/>
</dbReference>
<feature type="compositionally biased region" description="Basic and acidic residues" evidence="6">
    <location>
        <begin position="761"/>
        <end position="770"/>
    </location>
</feature>
<feature type="compositionally biased region" description="Basic and acidic residues" evidence="6">
    <location>
        <begin position="698"/>
        <end position="709"/>
    </location>
</feature>
<keyword evidence="3" id="KW-0271">Exosome</keyword>
<dbReference type="PANTHER" id="PTHR12124:SF47">
    <property type="entry name" value="EXOSOME COMPONENT 10"/>
    <property type="match status" value="1"/>
</dbReference>
<sequence>MNSVLNPEAPEFYPHLTSVTQDGYTKITKTIKLSNHLPAGVAYKIFKTFTDFSIVSCKVSNNVVIQSNDILINELPGVKLKPKNIEYNTEKIIDANDNILDRVNINIDNVCRVNAPCEQFLEGVNPNCKAWSNKPVITKIQVGSTLFIGAKNIPRPQLLFKDTIDNSNSLWVPKISDKPNNIKPLALNILFNEEGQAVGYEHPYRVEIDLYEPPLEFLEADPEPPSFPPPLEETNYTYIDTEALVNQLVDHLETVVELAIDVEHHSYRTYQGITCLIQITTYAGDFLIDALAVREHIHKLNLSFTDPKKIKVFHGAEMDVLWLQRDFGVYVVGMFDTHKAARTLNLPSLSLKSLLFRYCGVDTEKKYQLADWRIRPLPDELVKYARLDTHYLLYIWRRLKGELLDAGGGESNMLLSVFEVSRHLCGTTYNKEVLNENSHMTIYMRSKKSFNSKQMAALRMLYRWRDAQARELDESTTYLLPNHMLLSLAEALPREMQGLSACCNPMSPFLKQNLVTVHRMLLSCRELPLEPQLYHMPSSVDAMSIMPPQLTYEVLDLGNYPEYTEEDGTSEEAVGPVEEEVEEPPKKADIPVFKTPDPGTGSRLNVDAKMFVPPFDRYKQYRSLAQVEEIKEYKDKEAKITAISKGNEYIKTEVLIKLQEAKTLIENEKKKAEKEPDDEAAASVPDMEGTGALRKRKIPNEKAAKKNESNNRQGKNKSDKNKNKNQNQNQNQNKAKNETEPVPASTANVKPFNYKNVNYRKFRDEPEKPHKQSKTKLKKHK</sequence>
<dbReference type="GO" id="GO:0000175">
    <property type="term" value="F:3'-5'-RNA exonuclease activity"/>
    <property type="evidence" value="ECO:0007669"/>
    <property type="project" value="InterPro"/>
</dbReference>
<dbReference type="GO" id="GO:0000166">
    <property type="term" value="F:nucleotide binding"/>
    <property type="evidence" value="ECO:0007669"/>
    <property type="project" value="InterPro"/>
</dbReference>
<feature type="compositionally biased region" description="Low complexity" evidence="6">
    <location>
        <begin position="724"/>
        <end position="734"/>
    </location>
</feature>
<keyword evidence="2" id="KW-0698">rRNA processing</keyword>
<dbReference type="OrthoDB" id="2250022at2759"/>
<dbReference type="InterPro" id="IPR012588">
    <property type="entry name" value="Exosome-assoc_fac_Rrp6_N"/>
</dbReference>
<comment type="subcellular location">
    <subcellularLocation>
        <location evidence="1">Nucleus</location>
    </subcellularLocation>
</comment>
<dbReference type="InterPro" id="IPR002562">
    <property type="entry name" value="3'-5'_exonuclease_dom"/>
</dbReference>
<evidence type="ECO:0000256" key="3">
    <source>
        <dbReference type="ARBA" id="ARBA00022835"/>
    </source>
</evidence>
<evidence type="ECO:0000259" key="7">
    <source>
        <dbReference type="PROSITE" id="PS50967"/>
    </source>
</evidence>
<gene>
    <name evidence="9" type="primary">LOC113404002</name>
</gene>
<evidence type="ECO:0000256" key="5">
    <source>
        <dbReference type="ARBA" id="ARBA00043957"/>
    </source>
</evidence>